<dbReference type="EMBL" id="GGEC01069440">
    <property type="protein sequence ID" value="MBX49924.1"/>
    <property type="molecule type" value="Transcribed_RNA"/>
</dbReference>
<evidence type="ECO:0000313" key="1">
    <source>
        <dbReference type="EMBL" id="MBX49924.1"/>
    </source>
</evidence>
<reference evidence="1" key="1">
    <citation type="submission" date="2018-02" db="EMBL/GenBank/DDBJ databases">
        <title>Rhizophora mucronata_Transcriptome.</title>
        <authorList>
            <person name="Meera S.P."/>
            <person name="Sreeshan A."/>
            <person name="Augustine A."/>
        </authorList>
    </citation>
    <scope>NUCLEOTIDE SEQUENCE</scope>
    <source>
        <tissue evidence="1">Leaf</tissue>
    </source>
</reference>
<accession>A0A2P2P586</accession>
<protein>
    <submittedName>
        <fullName evidence="1">Uncharacterized protein</fullName>
    </submittedName>
</protein>
<sequence>MKNFYPKEVYFFSLVSSFLNLLESRNCMEVSKICTNKILNVQDFVEFSQI</sequence>
<name>A0A2P2P586_RHIMU</name>
<dbReference type="AlphaFoldDB" id="A0A2P2P586"/>
<organism evidence="1">
    <name type="scientific">Rhizophora mucronata</name>
    <name type="common">Asiatic mangrove</name>
    <dbReference type="NCBI Taxonomy" id="61149"/>
    <lineage>
        <taxon>Eukaryota</taxon>
        <taxon>Viridiplantae</taxon>
        <taxon>Streptophyta</taxon>
        <taxon>Embryophyta</taxon>
        <taxon>Tracheophyta</taxon>
        <taxon>Spermatophyta</taxon>
        <taxon>Magnoliopsida</taxon>
        <taxon>eudicotyledons</taxon>
        <taxon>Gunneridae</taxon>
        <taxon>Pentapetalae</taxon>
        <taxon>rosids</taxon>
        <taxon>fabids</taxon>
        <taxon>Malpighiales</taxon>
        <taxon>Rhizophoraceae</taxon>
        <taxon>Rhizophora</taxon>
    </lineage>
</organism>
<proteinExistence type="predicted"/>